<organism evidence="4 5">
    <name type="scientific">Bos indicus x Bos taurus</name>
    <name type="common">Hybrid cattle</name>
    <dbReference type="NCBI Taxonomy" id="30522"/>
    <lineage>
        <taxon>Eukaryota</taxon>
        <taxon>Metazoa</taxon>
        <taxon>Chordata</taxon>
        <taxon>Craniata</taxon>
        <taxon>Vertebrata</taxon>
        <taxon>Euteleostomi</taxon>
        <taxon>Mammalia</taxon>
        <taxon>Eutheria</taxon>
        <taxon>Laurasiatheria</taxon>
        <taxon>Artiodactyla</taxon>
        <taxon>Ruminantia</taxon>
        <taxon>Pecora</taxon>
        <taxon>Bovidae</taxon>
        <taxon>Bovinae</taxon>
        <taxon>Bos</taxon>
    </lineage>
</organism>
<feature type="compositionally biased region" description="Pro residues" evidence="1">
    <location>
        <begin position="206"/>
        <end position="217"/>
    </location>
</feature>
<dbReference type="SMART" id="SM00737">
    <property type="entry name" value="ML"/>
    <property type="match status" value="1"/>
</dbReference>
<reference evidence="4" key="2">
    <citation type="submission" date="2025-08" db="UniProtKB">
        <authorList>
            <consortium name="Ensembl"/>
        </authorList>
    </citation>
    <scope>IDENTIFICATION</scope>
</reference>
<dbReference type="GO" id="GO:0045087">
    <property type="term" value="P:innate immune response"/>
    <property type="evidence" value="ECO:0007669"/>
    <property type="project" value="TreeGrafter"/>
</dbReference>
<name>A0A4W2DTM2_BOBOX</name>
<dbReference type="InterPro" id="IPR003172">
    <property type="entry name" value="ML_dom"/>
</dbReference>
<dbReference type="InterPro" id="IPR039945">
    <property type="entry name" value="LY86"/>
</dbReference>
<dbReference type="PANTHER" id="PTHR20838:SF0">
    <property type="entry name" value="LYMPHOCYTE ANTIGEN 86"/>
    <property type="match status" value="1"/>
</dbReference>
<evidence type="ECO:0000259" key="3">
    <source>
        <dbReference type="SMART" id="SM00737"/>
    </source>
</evidence>
<proteinExistence type="predicted"/>
<evidence type="ECO:0000313" key="5">
    <source>
        <dbReference type="Proteomes" id="UP000314981"/>
    </source>
</evidence>
<dbReference type="Gene3D" id="2.60.40.770">
    <property type="match status" value="2"/>
</dbReference>
<accession>A0A4W2DTM2</accession>
<dbReference type="Proteomes" id="UP000314981">
    <property type="component" value="Chromosome 23"/>
</dbReference>
<dbReference type="GO" id="GO:0031666">
    <property type="term" value="P:positive regulation of lipopolysaccharide-mediated signaling pathway"/>
    <property type="evidence" value="ECO:0007669"/>
    <property type="project" value="TreeGrafter"/>
</dbReference>
<sequence length="238" mass="26542">MKGFAAALLIWTLLSPRRAGGEAWPTHTACRNGNLQVLYQSCADSVDVCLATEKAVLQSSGSSPDPLQDFGFSVDQCARQLKPNINIRFGMVLREDIEQLFLDVALFSKGLSILNFSYPVCEVDLPKFSFCGRRKGEQIYYAGPINNPGFEIPEFMKQPNSSDSDIAIHSQQLLLRASFRKTSKESQKCNRETTRSCWSSTTKTMPPWPVPTPPSSIPEPLEARSAVPWQQRSSHRPC</sequence>
<feature type="signal peptide" evidence="2">
    <location>
        <begin position="1"/>
        <end position="23"/>
    </location>
</feature>
<feature type="domain" description="MD-2-related lipid-recognition" evidence="3">
    <location>
        <begin position="39"/>
        <end position="202"/>
    </location>
</feature>
<keyword evidence="5" id="KW-1185">Reference proteome</keyword>
<feature type="compositionally biased region" description="Basic and acidic residues" evidence="1">
    <location>
        <begin position="185"/>
        <end position="194"/>
    </location>
</feature>
<evidence type="ECO:0000256" key="1">
    <source>
        <dbReference type="SAM" id="MobiDB-lite"/>
    </source>
</evidence>
<reference evidence="4" key="3">
    <citation type="submission" date="2025-09" db="UniProtKB">
        <authorList>
            <consortium name="Ensembl"/>
        </authorList>
    </citation>
    <scope>IDENTIFICATION</scope>
</reference>
<reference evidence="4 5" key="1">
    <citation type="submission" date="2018-11" db="EMBL/GenBank/DDBJ databases">
        <title>Haplotype-resolved cattle genomes.</title>
        <authorList>
            <person name="Low W.Y."/>
            <person name="Tearle R."/>
            <person name="Bickhart D.M."/>
            <person name="Rosen B.D."/>
            <person name="Koren S."/>
            <person name="Rhie A."/>
            <person name="Hiendleder S."/>
            <person name="Phillippy A.M."/>
            <person name="Smith T.P.L."/>
            <person name="Williams J.L."/>
        </authorList>
    </citation>
    <scope>NUCLEOTIDE SEQUENCE [LARGE SCALE GENOMIC DNA]</scope>
</reference>
<dbReference type="AlphaFoldDB" id="A0A4W2DTM2"/>
<dbReference type="PANTHER" id="PTHR20838">
    <property type="entry name" value="LYMPHOCYTE ANTIGEN 86"/>
    <property type="match status" value="1"/>
</dbReference>
<evidence type="ECO:0000313" key="4">
    <source>
        <dbReference type="Ensembl" id="ENSBIXP00000027548.1"/>
    </source>
</evidence>
<dbReference type="Ensembl" id="ENSBIXT00000013025.1">
    <property type="protein sequence ID" value="ENSBIXP00000027548.1"/>
    <property type="gene ID" value="ENSBIXG00000008430.1"/>
</dbReference>
<feature type="region of interest" description="Disordered" evidence="1">
    <location>
        <begin position="185"/>
        <end position="238"/>
    </location>
</feature>
<keyword evidence="2" id="KW-0732">Signal</keyword>
<protein>
    <recommendedName>
        <fullName evidence="3">MD-2-related lipid-recognition domain-containing protein</fullName>
    </recommendedName>
</protein>
<feature type="chain" id="PRO_5021251995" description="MD-2-related lipid-recognition domain-containing protein" evidence="2">
    <location>
        <begin position="24"/>
        <end position="238"/>
    </location>
</feature>
<evidence type="ECO:0000256" key="2">
    <source>
        <dbReference type="SAM" id="SignalP"/>
    </source>
</evidence>